<evidence type="ECO:0000313" key="1">
    <source>
        <dbReference type="EMBL" id="TDQ30346.1"/>
    </source>
</evidence>
<comment type="caution">
    <text evidence="1">The sequence shown here is derived from an EMBL/GenBank/DDBJ whole genome shotgun (WGS) entry which is preliminary data.</text>
</comment>
<keyword evidence="2" id="KW-1185">Reference proteome</keyword>
<reference evidence="1 2" key="1">
    <citation type="submission" date="2019-03" db="EMBL/GenBank/DDBJ databases">
        <title>Genomic Encyclopedia of Type Strains, Phase III (KMG-III): the genomes of soil and plant-associated and newly described type strains.</title>
        <authorList>
            <person name="Whitman W."/>
        </authorList>
    </citation>
    <scope>NUCLEOTIDE SEQUENCE [LARGE SCALE GENOMIC DNA]</scope>
    <source>
        <strain evidence="1 2">CECT 8283</strain>
    </source>
</reference>
<gene>
    <name evidence="1" type="ORF">DFQ07_0689</name>
</gene>
<dbReference type="Gene3D" id="1.25.40.10">
    <property type="entry name" value="Tetratricopeptide repeat domain"/>
    <property type="match status" value="1"/>
</dbReference>
<dbReference type="OrthoDB" id="2677145at2"/>
<dbReference type="InterPro" id="IPR011990">
    <property type="entry name" value="TPR-like_helical_dom_sf"/>
</dbReference>
<evidence type="ECO:0000313" key="2">
    <source>
        <dbReference type="Proteomes" id="UP000295390"/>
    </source>
</evidence>
<organism evidence="1 2">
    <name type="scientific">Tenacibaculum caenipelagi</name>
    <dbReference type="NCBI Taxonomy" id="1325435"/>
    <lineage>
        <taxon>Bacteria</taxon>
        <taxon>Pseudomonadati</taxon>
        <taxon>Bacteroidota</taxon>
        <taxon>Flavobacteriia</taxon>
        <taxon>Flavobacteriales</taxon>
        <taxon>Flavobacteriaceae</taxon>
        <taxon>Tenacibaculum</taxon>
    </lineage>
</organism>
<name>A0A4R6TIY9_9FLAO</name>
<dbReference type="SUPFAM" id="SSF48452">
    <property type="entry name" value="TPR-like"/>
    <property type="match status" value="1"/>
</dbReference>
<dbReference type="Pfam" id="PF13181">
    <property type="entry name" value="TPR_8"/>
    <property type="match status" value="1"/>
</dbReference>
<dbReference type="InterPro" id="IPR019734">
    <property type="entry name" value="TPR_rpt"/>
</dbReference>
<protein>
    <submittedName>
        <fullName evidence="1">Uncharacterized protein</fullName>
    </submittedName>
</protein>
<proteinExistence type="predicted"/>
<dbReference type="AlphaFoldDB" id="A0A4R6TIY9"/>
<dbReference type="Proteomes" id="UP000295390">
    <property type="component" value="Unassembled WGS sequence"/>
</dbReference>
<accession>A0A4R6TIY9</accession>
<sequence length="242" mass="28751">MNKIINKIIISLILVVFFIQCKKNSTASNKIIDKNTEPTLEITLQGKVQDDDKKENFLVEGIYFPDEFSEDCDFWLKIDKEEEKYLYTFFKGSKVEKKGELFLKEKEMSFSNEFNSSYYRDTILIQNYGNSMNYYERIPYCSFKYISLIKQLKVDENNLVFFNDKAYFLEQSRLYEEAVYILEVIIKEFPNRTVAYINLGDAYWGLGKKEEAKQAYNVYVEQMKTKSKESKIPSQVLERIKE</sequence>
<dbReference type="EMBL" id="SNYH01000001">
    <property type="protein sequence ID" value="TDQ30346.1"/>
    <property type="molecule type" value="Genomic_DNA"/>
</dbReference>
<dbReference type="RefSeq" id="WP_133534857.1">
    <property type="nucleotide sequence ID" value="NZ_SNYH01000001.1"/>
</dbReference>